<keyword evidence="2" id="KW-1185">Reference proteome</keyword>
<accession>A0ABX8YZC1</accession>
<protein>
    <submittedName>
        <fullName evidence="1">Uncharacterized protein</fullName>
    </submittedName>
</protein>
<organism evidence="1 2">
    <name type="scientific">Candidatus Rhabdochlamydia porcellionis</name>
    <dbReference type="NCBI Taxonomy" id="225148"/>
    <lineage>
        <taxon>Bacteria</taxon>
        <taxon>Pseudomonadati</taxon>
        <taxon>Chlamydiota</taxon>
        <taxon>Chlamydiia</taxon>
        <taxon>Parachlamydiales</taxon>
        <taxon>Candidatus Rhabdochlamydiaceae</taxon>
        <taxon>Candidatus Rhabdochlamydia</taxon>
    </lineage>
</organism>
<proteinExistence type="predicted"/>
<dbReference type="EMBL" id="CP075585">
    <property type="protein sequence ID" value="QZA58669.1"/>
    <property type="molecule type" value="Genomic_DNA"/>
</dbReference>
<sequence length="166" mass="19738">MGPVSEKTVKVWSGPRDIRLIKFIDKQREEILFRVFDWENKKNLEVPSRLAPCASFHLLRASKSRVSTDTDIAIQKIQGYTPELENVKNEEVITMYREHPLNYFMPDYVLSRTEASEVERWVYEQFYRIEGETKQPFEYTNFVRTKKIAFSFDKEELQADLVLSMK</sequence>
<evidence type="ECO:0000313" key="2">
    <source>
        <dbReference type="Proteomes" id="UP000822862"/>
    </source>
</evidence>
<evidence type="ECO:0000313" key="1">
    <source>
        <dbReference type="EMBL" id="QZA58669.1"/>
    </source>
</evidence>
<reference evidence="1 2" key="1">
    <citation type="submission" date="2021-05" db="EMBL/GenBank/DDBJ databases">
        <title>Ecology and evolution of chlamydial symbionts of arthropods.</title>
        <authorList>
            <person name="Halter T."/>
            <person name="Sixt B.S."/>
            <person name="Toenshoff E.R."/>
            <person name="Koestlbacher S."/>
            <person name="Schulz F."/>
            <person name="Kostanjsek R."/>
            <person name="Collingro A."/>
            <person name="Hendrickx F."/>
            <person name="Horn M."/>
        </authorList>
    </citation>
    <scope>NUCLEOTIDE SEQUENCE [LARGE SCALE GENOMIC DNA]</scope>
    <source>
        <strain evidence="1 2">15C</strain>
    </source>
</reference>
<dbReference type="Proteomes" id="UP000822862">
    <property type="component" value="Chromosome"/>
</dbReference>
<name>A0ABX8YZC1_9BACT</name>
<dbReference type="RefSeq" id="WP_194845738.1">
    <property type="nucleotide sequence ID" value="NZ_CP075585.1"/>
</dbReference>
<gene>
    <name evidence="1" type="ORF">RHAB15C_0000547</name>
</gene>